<reference evidence="1" key="1">
    <citation type="submission" date="2019-12" db="EMBL/GenBank/DDBJ databases">
        <authorList>
            <person name="Scholes J."/>
        </authorList>
    </citation>
    <scope>NUCLEOTIDE SEQUENCE</scope>
</reference>
<protein>
    <submittedName>
        <fullName evidence="1">Uncharacterized protein</fullName>
    </submittedName>
</protein>
<comment type="caution">
    <text evidence="1">The sequence shown here is derived from an EMBL/GenBank/DDBJ whole genome shotgun (WGS) entry which is preliminary data.</text>
</comment>
<sequence>MRPQAPHEHFFKGTNSLVKYDMEVNAYMEKRKMSGVRSKQFLEMAIEGVPLSAPEIYGDRVNHRRTVEAASCRRQVLDASGGFFSGGGVCQCSWWDF</sequence>
<proteinExistence type="predicted"/>
<organism evidence="1 2">
    <name type="scientific">Striga hermonthica</name>
    <name type="common">Purple witchweed</name>
    <name type="synonym">Buchnera hermonthica</name>
    <dbReference type="NCBI Taxonomy" id="68872"/>
    <lineage>
        <taxon>Eukaryota</taxon>
        <taxon>Viridiplantae</taxon>
        <taxon>Streptophyta</taxon>
        <taxon>Embryophyta</taxon>
        <taxon>Tracheophyta</taxon>
        <taxon>Spermatophyta</taxon>
        <taxon>Magnoliopsida</taxon>
        <taxon>eudicotyledons</taxon>
        <taxon>Gunneridae</taxon>
        <taxon>Pentapetalae</taxon>
        <taxon>asterids</taxon>
        <taxon>lamiids</taxon>
        <taxon>Lamiales</taxon>
        <taxon>Orobanchaceae</taxon>
        <taxon>Buchnereae</taxon>
        <taxon>Striga</taxon>
    </lineage>
</organism>
<name>A0A9N7R7X0_STRHE</name>
<keyword evidence="2" id="KW-1185">Reference proteome</keyword>
<accession>A0A9N7R7X0</accession>
<dbReference type="InterPro" id="IPR036758">
    <property type="entry name" value="At5g01610-like"/>
</dbReference>
<dbReference type="SUPFAM" id="SSF141562">
    <property type="entry name" value="At5g01610-like"/>
    <property type="match status" value="1"/>
</dbReference>
<evidence type="ECO:0000313" key="2">
    <source>
        <dbReference type="Proteomes" id="UP001153555"/>
    </source>
</evidence>
<dbReference type="AlphaFoldDB" id="A0A9N7R7X0"/>
<gene>
    <name evidence="1" type="ORF">SHERM_16420</name>
</gene>
<dbReference type="Proteomes" id="UP001153555">
    <property type="component" value="Unassembled WGS sequence"/>
</dbReference>
<dbReference type="EMBL" id="CACSLK010014277">
    <property type="protein sequence ID" value="CAA0816554.1"/>
    <property type="molecule type" value="Genomic_DNA"/>
</dbReference>
<evidence type="ECO:0000313" key="1">
    <source>
        <dbReference type="EMBL" id="CAA0816554.1"/>
    </source>
</evidence>